<dbReference type="EMBL" id="JAEMGP010000006">
    <property type="protein sequence ID" value="KAG5207711.1"/>
    <property type="molecule type" value="Genomic_DNA"/>
</dbReference>
<dbReference type="Proteomes" id="UP000664991">
    <property type="component" value="Unassembled WGS sequence"/>
</dbReference>
<reference evidence="1 2" key="1">
    <citation type="submission" date="2020-12" db="EMBL/GenBank/DDBJ databases">
        <title>De novo assembly of Tibetan sheep genome.</title>
        <authorList>
            <person name="Li X."/>
        </authorList>
    </citation>
    <scope>NUCLEOTIDE SEQUENCE [LARGE SCALE GENOMIC DNA]</scope>
    <source>
        <tissue evidence="1">Heart</tissue>
    </source>
</reference>
<comment type="caution">
    <text evidence="1">The sequence shown here is derived from an EMBL/GenBank/DDBJ whole genome shotgun (WGS) entry which is preliminary data.</text>
</comment>
<name>A0A836D123_SHEEP</name>
<protein>
    <submittedName>
        <fullName evidence="1">Uncharacterized protein</fullName>
    </submittedName>
</protein>
<evidence type="ECO:0000313" key="1">
    <source>
        <dbReference type="EMBL" id="KAG5207711.1"/>
    </source>
</evidence>
<proteinExistence type="predicted"/>
<organism evidence="1 2">
    <name type="scientific">Ovis aries</name>
    <name type="common">Sheep</name>
    <dbReference type="NCBI Taxonomy" id="9940"/>
    <lineage>
        <taxon>Eukaryota</taxon>
        <taxon>Metazoa</taxon>
        <taxon>Chordata</taxon>
        <taxon>Craniata</taxon>
        <taxon>Vertebrata</taxon>
        <taxon>Euteleostomi</taxon>
        <taxon>Mammalia</taxon>
        <taxon>Eutheria</taxon>
        <taxon>Laurasiatheria</taxon>
        <taxon>Artiodactyla</taxon>
        <taxon>Ruminantia</taxon>
        <taxon>Pecora</taxon>
        <taxon>Bovidae</taxon>
        <taxon>Caprinae</taxon>
        <taxon>Ovis</taxon>
    </lineage>
</organism>
<dbReference type="AlphaFoldDB" id="A0A836D123"/>
<accession>A0A836D123</accession>
<sequence length="256" mass="28390">MLNIPTSTANENTIGHYSLPSAKSPMSLRLSSMGLPETLILTSNVPTKETIAPRLTKDTNLCHPIVPISETLKPVPKDSTYFNEGIVSEGHSIKGQMIPKSVHFFYAILQADATGSSDNMVDVKTKTSATIVTKNKSFDIVASGDQNSERREIAIKFSTLLPNEYSKANSYSIREITKASSVKDVTTEFEENHLTGANKRGNNPAIQVGTNFLKDAYLRHYLVNKNVITDTKLVIRIIMVPLEQLIQAFTYPRIRF</sequence>
<gene>
    <name evidence="1" type="ORF">JEQ12_017475</name>
</gene>
<evidence type="ECO:0000313" key="2">
    <source>
        <dbReference type="Proteomes" id="UP000664991"/>
    </source>
</evidence>